<evidence type="ECO:0000256" key="3">
    <source>
        <dbReference type="ARBA" id="ARBA00005923"/>
    </source>
</evidence>
<evidence type="ECO:0000256" key="12">
    <source>
        <dbReference type="ARBA" id="ARBA00023136"/>
    </source>
</evidence>
<dbReference type="Pfam" id="PF14813">
    <property type="entry name" value="NADH_B2"/>
    <property type="match status" value="1"/>
</dbReference>
<keyword evidence="8" id="KW-0999">Mitochondrion inner membrane</keyword>
<evidence type="ECO:0000256" key="10">
    <source>
        <dbReference type="ARBA" id="ARBA00022982"/>
    </source>
</evidence>
<dbReference type="PANTHER" id="PTHR15223">
    <property type="entry name" value="NADH-UBIQUINONE OXIDOREDUCTASE AGGG SUBUNIT"/>
    <property type="match status" value="1"/>
</dbReference>
<evidence type="ECO:0000313" key="16">
    <source>
        <dbReference type="Proteomes" id="UP000694380"/>
    </source>
</evidence>
<keyword evidence="10" id="KW-0249">Electron transport</keyword>
<keyword evidence="7" id="KW-0679">Respiratory chain</keyword>
<dbReference type="GeneTree" id="ENSGT00390000004044"/>
<evidence type="ECO:0000256" key="14">
    <source>
        <dbReference type="ARBA" id="ARBA00031736"/>
    </source>
</evidence>
<evidence type="ECO:0000256" key="7">
    <source>
        <dbReference type="ARBA" id="ARBA00022660"/>
    </source>
</evidence>
<evidence type="ECO:0000256" key="11">
    <source>
        <dbReference type="ARBA" id="ARBA00023128"/>
    </source>
</evidence>
<keyword evidence="12" id="KW-0472">Membrane</keyword>
<dbReference type="GO" id="GO:0045271">
    <property type="term" value="C:respiratory chain complex I"/>
    <property type="evidence" value="ECO:0007669"/>
    <property type="project" value="InterPro"/>
</dbReference>
<comment type="subcellular location">
    <subcellularLocation>
        <location evidence="2">Mitochondrion inner membrane</location>
        <topology evidence="2">Peripheral membrane protein</topology>
        <orientation evidence="2">Matrix side</orientation>
    </subcellularLocation>
</comment>
<accession>A0A8C3HCQ5</accession>
<dbReference type="Ensembl" id="ENSCPBT00000018990.1">
    <property type="protein sequence ID" value="ENSCPBP00000016047.1"/>
    <property type="gene ID" value="ENSCPBG00000011814.1"/>
</dbReference>
<evidence type="ECO:0000256" key="2">
    <source>
        <dbReference type="ARBA" id="ARBA00004443"/>
    </source>
</evidence>
<organism evidence="15 16">
    <name type="scientific">Chrysemys picta bellii</name>
    <name type="common">Western painted turtle</name>
    <name type="synonym">Emys bellii</name>
    <dbReference type="NCBI Taxonomy" id="8478"/>
    <lineage>
        <taxon>Eukaryota</taxon>
        <taxon>Metazoa</taxon>
        <taxon>Chordata</taxon>
        <taxon>Craniata</taxon>
        <taxon>Vertebrata</taxon>
        <taxon>Euteleostomi</taxon>
        <taxon>Archelosauria</taxon>
        <taxon>Testudinata</taxon>
        <taxon>Testudines</taxon>
        <taxon>Cryptodira</taxon>
        <taxon>Durocryptodira</taxon>
        <taxon>Testudinoidea</taxon>
        <taxon>Emydidae</taxon>
        <taxon>Chrysemys</taxon>
    </lineage>
</organism>
<dbReference type="AlphaFoldDB" id="A0A8C3HCQ5"/>
<protein>
    <recommendedName>
        <fullName evidence="5">NADH dehydrogenase [ubiquinone] 1 beta subcomplex subunit 2, mitochondrial</fullName>
    </recommendedName>
    <alternativeName>
        <fullName evidence="13">Complex I-AGGG</fullName>
    </alternativeName>
    <alternativeName>
        <fullName evidence="14">NADH-ubiquinone oxidoreductase AGGG subunit</fullName>
    </alternativeName>
</protein>
<dbReference type="Proteomes" id="UP000694380">
    <property type="component" value="Unplaced"/>
</dbReference>
<proteinExistence type="inferred from homology"/>
<keyword evidence="6" id="KW-0813">Transport</keyword>
<sequence>PAGGVMLGALGRTGGGLVRILLGAGGGNRGHAGDEPCYRQMPKVTRRQVIHSELLSGFMWFWIMWHFWHDPGSVLGHFPYPDPSEWTDEELGIPPDDEE</sequence>
<evidence type="ECO:0000256" key="9">
    <source>
        <dbReference type="ARBA" id="ARBA00022946"/>
    </source>
</evidence>
<dbReference type="PANTHER" id="PTHR15223:SF1">
    <property type="entry name" value="NADH DEHYDROGENASE [UBIQUINONE] 1 BETA SUBCOMPLEX SUBUNIT 2, MITOCHONDRIAL"/>
    <property type="match status" value="1"/>
</dbReference>
<evidence type="ECO:0000256" key="5">
    <source>
        <dbReference type="ARBA" id="ARBA00014585"/>
    </source>
</evidence>
<comment type="subunit">
    <text evidence="4">Complex I is composed of 45 different subunits.</text>
</comment>
<comment type="function">
    <text evidence="1">Accessory subunit of the mitochondrial membrane respiratory chain NADH dehydrogenase (Complex I), that is believed not to be involved in catalysis. Complex I functions in the transfer of electrons from NADH to the respiratory chain. The immediate electron acceptor for the enzyme is believed to be ubiquinone.</text>
</comment>
<dbReference type="InterPro" id="IPR026627">
    <property type="entry name" value="NDUFB2_animal"/>
</dbReference>
<evidence type="ECO:0000313" key="15">
    <source>
        <dbReference type="Ensembl" id="ENSCPBP00000016047.1"/>
    </source>
</evidence>
<comment type="similarity">
    <text evidence="3">Belongs to the complex I NDUFB2 subunit family.</text>
</comment>
<reference evidence="15" key="1">
    <citation type="submission" date="2025-08" db="UniProtKB">
        <authorList>
            <consortium name="Ensembl"/>
        </authorList>
    </citation>
    <scope>IDENTIFICATION</scope>
</reference>
<dbReference type="GO" id="GO:0005743">
    <property type="term" value="C:mitochondrial inner membrane"/>
    <property type="evidence" value="ECO:0007669"/>
    <property type="project" value="UniProtKB-SubCell"/>
</dbReference>
<evidence type="ECO:0000256" key="8">
    <source>
        <dbReference type="ARBA" id="ARBA00022792"/>
    </source>
</evidence>
<evidence type="ECO:0000256" key="13">
    <source>
        <dbReference type="ARBA" id="ARBA00031368"/>
    </source>
</evidence>
<evidence type="ECO:0000256" key="6">
    <source>
        <dbReference type="ARBA" id="ARBA00022448"/>
    </source>
</evidence>
<evidence type="ECO:0000256" key="4">
    <source>
        <dbReference type="ARBA" id="ARBA00011533"/>
    </source>
</evidence>
<name>A0A8C3HCQ5_CHRPI</name>
<dbReference type="GO" id="GO:0032981">
    <property type="term" value="P:mitochondrial respiratory chain complex I assembly"/>
    <property type="evidence" value="ECO:0007669"/>
    <property type="project" value="TreeGrafter"/>
</dbReference>
<keyword evidence="11" id="KW-0496">Mitochondrion</keyword>
<evidence type="ECO:0000256" key="1">
    <source>
        <dbReference type="ARBA" id="ARBA00003195"/>
    </source>
</evidence>
<reference evidence="15" key="2">
    <citation type="submission" date="2025-09" db="UniProtKB">
        <authorList>
            <consortium name="Ensembl"/>
        </authorList>
    </citation>
    <scope>IDENTIFICATION</scope>
</reference>
<keyword evidence="9" id="KW-0809">Transit peptide</keyword>
<keyword evidence="16" id="KW-1185">Reference proteome</keyword>